<evidence type="ECO:0000256" key="1">
    <source>
        <dbReference type="SAM" id="Phobius"/>
    </source>
</evidence>
<dbReference type="AlphaFoldDB" id="A0A660E0V5"/>
<protein>
    <submittedName>
        <fullName evidence="3">GGDEF domain-containing protein [Lactobacillus sp.]</fullName>
    </submittedName>
</protein>
<dbReference type="GO" id="GO:0005886">
    <property type="term" value="C:plasma membrane"/>
    <property type="evidence" value="ECO:0007669"/>
    <property type="project" value="TreeGrafter"/>
</dbReference>
<dbReference type="Proteomes" id="UP000289996">
    <property type="component" value="Unassembled WGS sequence"/>
</dbReference>
<feature type="transmembrane region" description="Helical" evidence="1">
    <location>
        <begin position="149"/>
        <end position="169"/>
    </location>
</feature>
<name>A0A660E0V5_9LACO</name>
<evidence type="ECO:0000259" key="2">
    <source>
        <dbReference type="PROSITE" id="PS50887"/>
    </source>
</evidence>
<keyword evidence="1" id="KW-0472">Membrane</keyword>
<dbReference type="InterPro" id="IPR043128">
    <property type="entry name" value="Rev_trsase/Diguanyl_cyclase"/>
</dbReference>
<feature type="transmembrane region" description="Helical" evidence="1">
    <location>
        <begin position="6"/>
        <end position="27"/>
    </location>
</feature>
<reference evidence="3 4" key="1">
    <citation type="submission" date="2018-11" db="EMBL/GenBank/DDBJ databases">
        <authorList>
            <person name="Wuyts S."/>
        </authorList>
    </citation>
    <scope>NUCLEOTIDE SEQUENCE [LARGE SCALE GENOMIC DNA]</scope>
    <source>
        <strain evidence="3">Lactobacillus mudanjiangensis AMBF249</strain>
    </source>
</reference>
<proteinExistence type="predicted"/>
<feature type="domain" description="GGDEF" evidence="2">
    <location>
        <begin position="242"/>
        <end position="374"/>
    </location>
</feature>
<dbReference type="InterPro" id="IPR029787">
    <property type="entry name" value="Nucleotide_cyclase"/>
</dbReference>
<feature type="transmembrane region" description="Helical" evidence="1">
    <location>
        <begin position="98"/>
        <end position="115"/>
    </location>
</feature>
<dbReference type="CDD" id="cd01949">
    <property type="entry name" value="GGDEF"/>
    <property type="match status" value="1"/>
</dbReference>
<dbReference type="SUPFAM" id="SSF55073">
    <property type="entry name" value="Nucleotide cyclase"/>
    <property type="match status" value="1"/>
</dbReference>
<dbReference type="InterPro" id="IPR000160">
    <property type="entry name" value="GGDEF_dom"/>
</dbReference>
<dbReference type="InterPro" id="IPR050469">
    <property type="entry name" value="Diguanylate_Cyclase"/>
</dbReference>
<feature type="transmembrane region" description="Helical" evidence="1">
    <location>
        <begin position="121"/>
        <end position="137"/>
    </location>
</feature>
<dbReference type="PANTHER" id="PTHR45138">
    <property type="entry name" value="REGULATORY COMPONENTS OF SENSORY TRANSDUCTION SYSTEM"/>
    <property type="match status" value="1"/>
</dbReference>
<dbReference type="GO" id="GO:0043709">
    <property type="term" value="P:cell adhesion involved in single-species biofilm formation"/>
    <property type="evidence" value="ECO:0007669"/>
    <property type="project" value="TreeGrafter"/>
</dbReference>
<keyword evidence="1" id="KW-0812">Transmembrane</keyword>
<dbReference type="OrthoDB" id="9759607at2"/>
<sequence length="374" mass="43918">MTWFHWQVPPFVTGVFFILGVVTLYWATVNTLKIWIHEWHLPWSDDQFEAWYGLGYMIVFVFGLQALVVGANYSWQFMNFQLMAVIFCGYFVNLRVPYYTLAPLLIMFMWFNHSWGSWESWAHGFAMLAFFGVLNYIQRRHQTVRQPIIGYLLVTIPFGGVFWVLMQIKFNFTWRIFWEEWLYLVIFEILIYLYVSMLSHNSELRQQLEWSAEHDELTHAENFAAYTEALNGWFKRHHQHQQPLTMMMFDIDHFKHINDTYGHLAGDQVLKQVVVVAQTVIEANHAQMRLYRTGGEEFNVLMPVEPEVAKKTIQQIFLAINHTQVVTGDGIIELSISVGSAALAADVSPTVFYDRVDKNLYHSKQNGRMQITSD</sequence>
<dbReference type="PROSITE" id="PS50887">
    <property type="entry name" value="GGDEF"/>
    <property type="match status" value="1"/>
</dbReference>
<dbReference type="PANTHER" id="PTHR45138:SF24">
    <property type="entry name" value="DIGUANYLATE CYCLASE DGCC-RELATED"/>
    <property type="match status" value="1"/>
</dbReference>
<dbReference type="SMART" id="SM00267">
    <property type="entry name" value="GGDEF"/>
    <property type="match status" value="1"/>
</dbReference>
<dbReference type="GO" id="GO:0052621">
    <property type="term" value="F:diguanylate cyclase activity"/>
    <property type="evidence" value="ECO:0007669"/>
    <property type="project" value="TreeGrafter"/>
</dbReference>
<keyword evidence="1" id="KW-1133">Transmembrane helix</keyword>
<dbReference type="GO" id="GO:1902201">
    <property type="term" value="P:negative regulation of bacterial-type flagellum-dependent cell motility"/>
    <property type="evidence" value="ECO:0007669"/>
    <property type="project" value="TreeGrafter"/>
</dbReference>
<keyword evidence="4" id="KW-1185">Reference proteome</keyword>
<dbReference type="RefSeq" id="WP_130844201.1">
    <property type="nucleotide sequence ID" value="NZ_BJDY01000003.1"/>
</dbReference>
<evidence type="ECO:0000313" key="3">
    <source>
        <dbReference type="EMBL" id="VDG29121.1"/>
    </source>
</evidence>
<organism evidence="3 4">
    <name type="scientific">Lactiplantibacillus mudanjiangensis</name>
    <dbReference type="NCBI Taxonomy" id="1296538"/>
    <lineage>
        <taxon>Bacteria</taxon>
        <taxon>Bacillati</taxon>
        <taxon>Bacillota</taxon>
        <taxon>Bacilli</taxon>
        <taxon>Lactobacillales</taxon>
        <taxon>Lactobacillaceae</taxon>
        <taxon>Lactiplantibacillus</taxon>
    </lineage>
</organism>
<accession>A0A660E0V5</accession>
<feature type="transmembrane region" description="Helical" evidence="1">
    <location>
        <begin position="48"/>
        <end position="67"/>
    </location>
</feature>
<dbReference type="NCBIfam" id="TIGR00254">
    <property type="entry name" value="GGDEF"/>
    <property type="match status" value="1"/>
</dbReference>
<dbReference type="EMBL" id="UYIG01000130">
    <property type="protein sequence ID" value="VDG29121.1"/>
    <property type="molecule type" value="Genomic_DNA"/>
</dbReference>
<feature type="transmembrane region" description="Helical" evidence="1">
    <location>
        <begin position="181"/>
        <end position="198"/>
    </location>
</feature>
<dbReference type="Gene3D" id="3.30.70.270">
    <property type="match status" value="1"/>
</dbReference>
<dbReference type="Pfam" id="PF00990">
    <property type="entry name" value="GGDEF"/>
    <property type="match status" value="1"/>
</dbReference>
<evidence type="ECO:0000313" key="4">
    <source>
        <dbReference type="Proteomes" id="UP000289996"/>
    </source>
</evidence>
<gene>
    <name evidence="3" type="ORF">MUDAN_MDHGFNIF_00803</name>
</gene>